<evidence type="ECO:0000313" key="12">
    <source>
        <dbReference type="Proteomes" id="UP000836404"/>
    </source>
</evidence>
<organism evidence="11 12">
    <name type="scientific">Tilletia laevis</name>
    <dbReference type="NCBI Taxonomy" id="157183"/>
    <lineage>
        <taxon>Eukaryota</taxon>
        <taxon>Fungi</taxon>
        <taxon>Dikarya</taxon>
        <taxon>Basidiomycota</taxon>
        <taxon>Ustilaginomycotina</taxon>
        <taxon>Exobasidiomycetes</taxon>
        <taxon>Tilletiales</taxon>
        <taxon>Tilletiaceae</taxon>
        <taxon>Tilletia</taxon>
    </lineage>
</organism>
<dbReference type="Pfam" id="PF00909">
    <property type="entry name" value="Ammonium_transp"/>
    <property type="match status" value="2"/>
</dbReference>
<evidence type="ECO:0000259" key="10">
    <source>
        <dbReference type="Pfam" id="PF20659"/>
    </source>
</evidence>
<dbReference type="InterPro" id="IPR024041">
    <property type="entry name" value="NH4_transpt_AmtB-like_dom"/>
</dbReference>
<dbReference type="SUPFAM" id="SSF111352">
    <property type="entry name" value="Ammonium transporter"/>
    <property type="match status" value="1"/>
</dbReference>
<dbReference type="GO" id="GO:0005730">
    <property type="term" value="C:nucleolus"/>
    <property type="evidence" value="ECO:0007669"/>
    <property type="project" value="UniProtKB-SubCell"/>
</dbReference>
<name>A0A9N8M4H3_9BASI</name>
<keyword evidence="6" id="KW-0472">Membrane</keyword>
<feature type="domain" description="Ammonium transporter AmtB-like" evidence="9">
    <location>
        <begin position="261"/>
        <end position="365"/>
    </location>
</feature>
<dbReference type="InterPro" id="IPR001905">
    <property type="entry name" value="Ammonium_transpt"/>
</dbReference>
<dbReference type="GO" id="GO:0005886">
    <property type="term" value="C:plasma membrane"/>
    <property type="evidence" value="ECO:0007669"/>
    <property type="project" value="TreeGrafter"/>
</dbReference>
<evidence type="ECO:0000259" key="9">
    <source>
        <dbReference type="Pfam" id="PF00909"/>
    </source>
</evidence>
<evidence type="ECO:0000313" key="11">
    <source>
        <dbReference type="EMBL" id="CAD6958845.1"/>
    </source>
</evidence>
<comment type="similarity">
    <text evidence="2">Belongs to the ammonia transporter channel (TC 1.A.11.2) family.</text>
</comment>
<evidence type="ECO:0000256" key="6">
    <source>
        <dbReference type="ARBA" id="ARBA00023136"/>
    </source>
</evidence>
<dbReference type="PANTHER" id="PTHR43029:SF10">
    <property type="entry name" value="AMMONIUM TRANSPORTER MEP2"/>
    <property type="match status" value="1"/>
</dbReference>
<gene>
    <name evidence="11" type="ORF">JKILLFL_G1437</name>
</gene>
<protein>
    <recommendedName>
        <fullName evidence="13">Ammonium transporter AmtB-like domain-containing protein</fullName>
    </recommendedName>
</protein>
<feature type="region of interest" description="Disordered" evidence="8">
    <location>
        <begin position="93"/>
        <end position="122"/>
    </location>
</feature>
<evidence type="ECO:0000256" key="7">
    <source>
        <dbReference type="ARBA" id="ARBA00023177"/>
    </source>
</evidence>
<dbReference type="AlphaFoldDB" id="A0A9N8M4H3"/>
<proteinExistence type="inferred from homology"/>
<comment type="caution">
    <text evidence="11">The sequence shown here is derived from an EMBL/GenBank/DDBJ whole genome shotgun (WGS) entry which is preliminary data.</text>
</comment>
<feature type="domain" description="Ammonium transporter AmtB-like" evidence="9">
    <location>
        <begin position="217"/>
        <end position="258"/>
    </location>
</feature>
<evidence type="ECO:0000256" key="4">
    <source>
        <dbReference type="ARBA" id="ARBA00022692"/>
    </source>
</evidence>
<dbReference type="GO" id="GO:0006351">
    <property type="term" value="P:DNA-templated transcription"/>
    <property type="evidence" value="ECO:0007669"/>
    <property type="project" value="InterPro"/>
</dbReference>
<evidence type="ECO:0000256" key="1">
    <source>
        <dbReference type="ARBA" id="ARBA00004141"/>
    </source>
</evidence>
<evidence type="ECO:0000256" key="8">
    <source>
        <dbReference type="SAM" id="MobiDB-lite"/>
    </source>
</evidence>
<dbReference type="Gene3D" id="1.10.3430.10">
    <property type="entry name" value="Ammonium transporter AmtB like domains"/>
    <property type="match status" value="1"/>
</dbReference>
<dbReference type="SUPFAM" id="SSF51645">
    <property type="entry name" value="Malate synthase G"/>
    <property type="match status" value="1"/>
</dbReference>
<keyword evidence="12" id="KW-1185">Reference proteome</keyword>
<reference evidence="11 12" key="1">
    <citation type="submission" date="2020-10" db="EMBL/GenBank/DDBJ databases">
        <authorList>
            <person name="Sedaghatjoo S."/>
        </authorList>
    </citation>
    <scope>NUCLEOTIDE SEQUENCE [LARGE SCALE GENOMIC DNA]</scope>
    <source>
        <strain evidence="11 12">LLFL</strain>
    </source>
</reference>
<feature type="compositionally biased region" description="Basic and acidic residues" evidence="8">
    <location>
        <begin position="99"/>
        <end position="118"/>
    </location>
</feature>
<keyword evidence="4" id="KW-0812">Transmembrane</keyword>
<sequence length="367" mass="39936">MANNPESTHLDPSARPSAAQITVNLAPSVHSGHYAAALTSSAGFELPEGMKLYRGNNASGSSKQRSRLGDDDPALYLSGHDDVMFYHNNNWIPKPLTPDGKRPPDKESYSRHAFKDDSDPSADWSARVAARRDLGDAFGSKKAKATVRAQDRLKIDASHMTAMLEEDAATAEISRVMLWHWVYHGTSTNDGKPTTASLIDRILDEEATKLTKLSPKRLDLRPHNVAYVVPGAALLWFGWKGSNGGSILGANLRAVQAIVSLGGYDDALDIFAAHGVGGMVGNVLTAFFADNRFASFDGSVPINGGFINHNWIQREYQLADSAAGFGYSFLVTFMLLFAINRISHYHFCSSESDEAIGVDLTQFSEEI</sequence>
<dbReference type="EMBL" id="CAJHJF010006769">
    <property type="protein sequence ID" value="CAD6958845.1"/>
    <property type="molecule type" value="Genomic_DNA"/>
</dbReference>
<feature type="domain" description="Malate synthase C-terminal" evidence="10">
    <location>
        <begin position="164"/>
        <end position="216"/>
    </location>
</feature>
<accession>A0A9N8M4H3</accession>
<comment type="subcellular location">
    <subcellularLocation>
        <location evidence="1">Membrane</location>
        <topology evidence="1">Multi-pass membrane protein</topology>
    </subcellularLocation>
</comment>
<dbReference type="GO" id="GO:0003824">
    <property type="term" value="F:catalytic activity"/>
    <property type="evidence" value="ECO:0007669"/>
    <property type="project" value="InterPro"/>
</dbReference>
<evidence type="ECO:0000256" key="3">
    <source>
        <dbReference type="ARBA" id="ARBA00022448"/>
    </source>
</evidence>
<keyword evidence="3" id="KW-0813">Transport</keyword>
<keyword evidence="5" id="KW-1133">Transmembrane helix</keyword>
<dbReference type="GO" id="GO:0008519">
    <property type="term" value="F:ammonium channel activity"/>
    <property type="evidence" value="ECO:0007669"/>
    <property type="project" value="InterPro"/>
</dbReference>
<dbReference type="InterPro" id="IPR011076">
    <property type="entry name" value="Malate_synth_sf"/>
</dbReference>
<evidence type="ECO:0000256" key="2">
    <source>
        <dbReference type="ARBA" id="ARBA00005887"/>
    </source>
</evidence>
<dbReference type="GO" id="GO:0003677">
    <property type="term" value="F:DNA binding"/>
    <property type="evidence" value="ECO:0007669"/>
    <property type="project" value="InterPro"/>
</dbReference>
<dbReference type="GO" id="GO:0000428">
    <property type="term" value="C:DNA-directed RNA polymerase complex"/>
    <property type="evidence" value="ECO:0007669"/>
    <property type="project" value="UniProtKB-KW"/>
</dbReference>
<dbReference type="InterPro" id="IPR048355">
    <property type="entry name" value="MS_C"/>
</dbReference>
<evidence type="ECO:0008006" key="13">
    <source>
        <dbReference type="Google" id="ProtNLM"/>
    </source>
</evidence>
<dbReference type="Proteomes" id="UP000836404">
    <property type="component" value="Unassembled WGS sequence"/>
</dbReference>
<dbReference type="Gene3D" id="1.20.1220.12">
    <property type="entry name" value="Malate synthase, domain III"/>
    <property type="match status" value="1"/>
</dbReference>
<dbReference type="PANTHER" id="PTHR43029">
    <property type="entry name" value="AMMONIUM TRANSPORTER MEP2"/>
    <property type="match status" value="1"/>
</dbReference>
<dbReference type="Pfam" id="PF20659">
    <property type="entry name" value="MS_C"/>
    <property type="match status" value="1"/>
</dbReference>
<dbReference type="InterPro" id="IPR044856">
    <property type="entry name" value="Malate_synth_C_sf"/>
</dbReference>
<keyword evidence="7" id="KW-0924">Ammonia transport</keyword>
<evidence type="ECO:0000256" key="5">
    <source>
        <dbReference type="ARBA" id="ARBA00022989"/>
    </source>
</evidence>
<dbReference type="InterPro" id="IPR029020">
    <property type="entry name" value="Ammonium/urea_transptr"/>
</dbReference>